<gene>
    <name evidence="3" type="ORF">EJA12_00165</name>
</gene>
<feature type="domain" description="Helicase Helix-turn-helix" evidence="2">
    <location>
        <begin position="253"/>
        <end position="340"/>
    </location>
</feature>
<dbReference type="EMBL" id="RWGW01000001">
    <property type="protein sequence ID" value="RSK37883.1"/>
    <property type="molecule type" value="Genomic_DNA"/>
</dbReference>
<feature type="region of interest" description="Disordered" evidence="1">
    <location>
        <begin position="348"/>
        <end position="368"/>
    </location>
</feature>
<evidence type="ECO:0000259" key="2">
    <source>
        <dbReference type="Pfam" id="PF14493"/>
    </source>
</evidence>
<protein>
    <recommendedName>
        <fullName evidence="2">Helicase Helix-turn-helix domain-containing protein</fullName>
    </recommendedName>
</protein>
<name>A0ABX9ZH45_9BACL</name>
<proteinExistence type="predicted"/>
<dbReference type="InterPro" id="IPR029491">
    <property type="entry name" value="Helicase_HTH"/>
</dbReference>
<organism evidence="3 4">
    <name type="scientific">Bhargavaea beijingensis</name>
    <dbReference type="NCBI Taxonomy" id="426756"/>
    <lineage>
        <taxon>Bacteria</taxon>
        <taxon>Bacillati</taxon>
        <taxon>Bacillota</taxon>
        <taxon>Bacilli</taxon>
        <taxon>Bacillales</taxon>
        <taxon>Caryophanaceae</taxon>
        <taxon>Bhargavaea</taxon>
    </lineage>
</organism>
<dbReference type="Pfam" id="PF14493">
    <property type="entry name" value="HTH_40"/>
    <property type="match status" value="1"/>
</dbReference>
<keyword evidence="4" id="KW-1185">Reference proteome</keyword>
<comment type="caution">
    <text evidence="3">The sequence shown here is derived from an EMBL/GenBank/DDBJ whole genome shotgun (WGS) entry which is preliminary data.</text>
</comment>
<sequence>MWRRAMSFDDILLNIISRIDGERYKHAAFHLMKGKRSGQTLQDTEYYRLHPFFGMLPSLHANDFDLAYRRLLAAGLIAEKEDGTVFLSASGKTRAASQGPVRLNGWSYRGMERLFFARLALAVQTVSHLSAGDKSFMPVTADPVVQRDVKRLFSTVLKGKKPGDLAWEMRSSLEAAGMEDDRLSRFAARLTGKGMSGMTWYQLSEVTGISEMDLKVEWVETLHIWLDSLAKRPTPILAALAKGVKAESPLTGSAKKTAEMYRAGLGMDDIAKQRNLKMSTIEDHFVEIAINDPAFPIRDFAAPEDVKAVRDQAARLATRKLSVLKKAFPGLAYFQLRLILARMGKEEGADGYDDHGKPGKPAEKGHRI</sequence>
<evidence type="ECO:0000256" key="1">
    <source>
        <dbReference type="SAM" id="MobiDB-lite"/>
    </source>
</evidence>
<reference evidence="3 4" key="1">
    <citation type="submission" date="2018-12" db="EMBL/GenBank/DDBJ databases">
        <title>Comparitive functional genomics of dry heat resistant strains isolated from the viking spacecraft.</title>
        <authorList>
            <person name="Seuylemezian A."/>
            <person name="Vaishampayan P."/>
        </authorList>
    </citation>
    <scope>NUCLEOTIDE SEQUENCE [LARGE SCALE GENOMIC DNA]</scope>
    <source>
        <strain evidence="3 4">M6-11</strain>
    </source>
</reference>
<evidence type="ECO:0000313" key="3">
    <source>
        <dbReference type="EMBL" id="RSK37883.1"/>
    </source>
</evidence>
<evidence type="ECO:0000313" key="4">
    <source>
        <dbReference type="Proteomes" id="UP000272481"/>
    </source>
</evidence>
<dbReference type="Proteomes" id="UP000272481">
    <property type="component" value="Unassembled WGS sequence"/>
</dbReference>
<accession>A0ABX9ZH45</accession>